<proteinExistence type="predicted"/>
<reference evidence="1" key="1">
    <citation type="journal article" date="2019" name="BMC Genomics">
        <title>A new reference genome for Sorghum bicolor reveals high levels of sequence similarity between sweet and grain genotypes: implications for the genetics of sugar metabolism.</title>
        <authorList>
            <person name="Cooper E.A."/>
            <person name="Brenton Z.W."/>
            <person name="Flinn B.S."/>
            <person name="Jenkins J."/>
            <person name="Shu S."/>
            <person name="Flowers D."/>
            <person name="Luo F."/>
            <person name="Wang Y."/>
            <person name="Xia P."/>
            <person name="Barry K."/>
            <person name="Daum C."/>
            <person name="Lipzen A."/>
            <person name="Yoshinaga Y."/>
            <person name="Schmutz J."/>
            <person name="Saski C."/>
            <person name="Vermerris W."/>
            <person name="Kresovich S."/>
        </authorList>
    </citation>
    <scope>NUCLEOTIDE SEQUENCE</scope>
</reference>
<protein>
    <submittedName>
        <fullName evidence="1">Uncharacterized protein</fullName>
    </submittedName>
</protein>
<comment type="caution">
    <text evidence="1">The sequence shown here is derived from an EMBL/GenBank/DDBJ whole genome shotgun (WGS) entry which is preliminary data.</text>
</comment>
<dbReference type="AlphaFoldDB" id="A0A921UY76"/>
<dbReference type="Proteomes" id="UP000807115">
    <property type="component" value="Chromosome 1"/>
</dbReference>
<evidence type="ECO:0000313" key="3">
    <source>
        <dbReference type="Proteomes" id="UP000807115"/>
    </source>
</evidence>
<evidence type="ECO:0000313" key="2">
    <source>
        <dbReference type="EMBL" id="KAG0549340.1"/>
    </source>
</evidence>
<dbReference type="EMBL" id="CM027680">
    <property type="protein sequence ID" value="KAG0549340.1"/>
    <property type="molecule type" value="Genomic_DNA"/>
</dbReference>
<dbReference type="EMBL" id="CM027680">
    <property type="protein sequence ID" value="KAG0549234.1"/>
    <property type="molecule type" value="Genomic_DNA"/>
</dbReference>
<accession>A0A921UY76</accession>
<name>A0A921UY76_SORBI</name>
<evidence type="ECO:0000313" key="1">
    <source>
        <dbReference type="EMBL" id="KAG0549234.1"/>
    </source>
</evidence>
<reference evidence="1" key="2">
    <citation type="submission" date="2020-10" db="EMBL/GenBank/DDBJ databases">
        <authorList>
            <person name="Cooper E.A."/>
            <person name="Brenton Z.W."/>
            <person name="Flinn B.S."/>
            <person name="Jenkins J."/>
            <person name="Shu S."/>
            <person name="Flowers D."/>
            <person name="Luo F."/>
            <person name="Wang Y."/>
            <person name="Xia P."/>
            <person name="Barry K."/>
            <person name="Daum C."/>
            <person name="Lipzen A."/>
            <person name="Yoshinaga Y."/>
            <person name="Schmutz J."/>
            <person name="Saski C."/>
            <person name="Vermerris W."/>
            <person name="Kresovich S."/>
        </authorList>
    </citation>
    <scope>NUCLEOTIDE SEQUENCE</scope>
</reference>
<organism evidence="1 3">
    <name type="scientific">Sorghum bicolor</name>
    <name type="common">Sorghum</name>
    <name type="synonym">Sorghum vulgare</name>
    <dbReference type="NCBI Taxonomy" id="4558"/>
    <lineage>
        <taxon>Eukaryota</taxon>
        <taxon>Viridiplantae</taxon>
        <taxon>Streptophyta</taxon>
        <taxon>Embryophyta</taxon>
        <taxon>Tracheophyta</taxon>
        <taxon>Spermatophyta</taxon>
        <taxon>Magnoliopsida</taxon>
        <taxon>Liliopsida</taxon>
        <taxon>Poales</taxon>
        <taxon>Poaceae</taxon>
        <taxon>PACMAD clade</taxon>
        <taxon>Panicoideae</taxon>
        <taxon>Andropogonodae</taxon>
        <taxon>Andropogoneae</taxon>
        <taxon>Sorghinae</taxon>
        <taxon>Sorghum</taxon>
    </lineage>
</organism>
<sequence length="49" mass="5996">MYWQAVDKRLGLQHCDRVFKVPHIYDLVCMIRYRESFVSVITLWCYSIL</sequence>
<gene>
    <name evidence="1" type="ORF">BDA96_01G237500</name>
    <name evidence="2" type="ORF">BDA96_01G247200</name>
</gene>